<dbReference type="GO" id="GO:0097347">
    <property type="term" value="C:TAM protein secretion complex"/>
    <property type="evidence" value="ECO:0007669"/>
    <property type="project" value="TreeGrafter"/>
</dbReference>
<evidence type="ECO:0000256" key="1">
    <source>
        <dbReference type="ARBA" id="ARBA00004167"/>
    </source>
</evidence>
<keyword evidence="3" id="KW-1133">Transmembrane helix</keyword>
<dbReference type="EMBL" id="JAOYFC010000001">
    <property type="protein sequence ID" value="MCV6823892.1"/>
    <property type="molecule type" value="Genomic_DNA"/>
</dbReference>
<evidence type="ECO:0000313" key="7">
    <source>
        <dbReference type="EMBL" id="MCV6823892.1"/>
    </source>
</evidence>
<evidence type="ECO:0000256" key="4">
    <source>
        <dbReference type="ARBA" id="ARBA00023136"/>
    </source>
</evidence>
<comment type="subcellular location">
    <subcellularLocation>
        <location evidence="1">Membrane</location>
        <topology evidence="1">Single-pass membrane protein</topology>
    </subcellularLocation>
</comment>
<dbReference type="Proteomes" id="UP001208041">
    <property type="component" value="Unassembled WGS sequence"/>
</dbReference>
<keyword evidence="4" id="KW-0472">Membrane</keyword>
<comment type="caution">
    <text evidence="7">The sequence shown here is derived from an EMBL/GenBank/DDBJ whole genome shotgun (WGS) entry which is preliminary data.</text>
</comment>
<keyword evidence="5" id="KW-0732">Signal</keyword>
<organism evidence="7 8">
    <name type="scientific">Halocynthiibacter halioticoli</name>
    <dbReference type="NCBI Taxonomy" id="2986804"/>
    <lineage>
        <taxon>Bacteria</taxon>
        <taxon>Pseudomonadati</taxon>
        <taxon>Pseudomonadota</taxon>
        <taxon>Alphaproteobacteria</taxon>
        <taxon>Rhodobacterales</taxon>
        <taxon>Paracoccaceae</taxon>
        <taxon>Halocynthiibacter</taxon>
    </lineage>
</organism>
<keyword evidence="8" id="KW-1185">Reference proteome</keyword>
<keyword evidence="2" id="KW-0812">Transmembrane</keyword>
<gene>
    <name evidence="7" type="ORF">OH136_04920</name>
</gene>
<proteinExistence type="predicted"/>
<dbReference type="PANTHER" id="PTHR36985">
    <property type="entry name" value="TRANSLOCATION AND ASSEMBLY MODULE SUBUNIT TAMB"/>
    <property type="match status" value="1"/>
</dbReference>
<evidence type="ECO:0000256" key="5">
    <source>
        <dbReference type="SAM" id="SignalP"/>
    </source>
</evidence>
<evidence type="ECO:0000259" key="6">
    <source>
        <dbReference type="Pfam" id="PF04357"/>
    </source>
</evidence>
<name>A0AAE3J298_9RHOB</name>
<dbReference type="RefSeq" id="WP_263952721.1">
    <property type="nucleotide sequence ID" value="NZ_JAOYFC010000001.1"/>
</dbReference>
<evidence type="ECO:0000256" key="2">
    <source>
        <dbReference type="ARBA" id="ARBA00022692"/>
    </source>
</evidence>
<feature type="domain" description="Translocation and assembly module TamB C-terminal" evidence="6">
    <location>
        <begin position="810"/>
        <end position="1154"/>
    </location>
</feature>
<dbReference type="GO" id="GO:0005886">
    <property type="term" value="C:plasma membrane"/>
    <property type="evidence" value="ECO:0007669"/>
    <property type="project" value="InterPro"/>
</dbReference>
<dbReference type="InterPro" id="IPR007452">
    <property type="entry name" value="TamB_C"/>
</dbReference>
<sequence length="1154" mass="121213">MRLFRHTLLLLLAACLALFQAFAEPAYAQEEEEEDRGLVQGLLEDNLSGEGRTVKVKGFKGALSSTATMDELTIADKEGIWLTLTDVRLNWKRSALLQRRLEVKELSAASMVVARAPIPVESTEPPDPHAKEFALPELPVSVDVQKVAIEEVVLGEPLLGEEIALELAASAVLEAGSGKVLLNMGRIDDSFGEFDIRGGFDAETKIIDLDIALTEEEGGLAATLLKIPGAPALELDLKGTGPLSDYTAEVKLVSEGVEQLSGQVNLVTLPIKEGEDETTPADMEFRVDIGGDLTSLFVPEYRPFFGPNVQLKSEGTLKGSGALDLAHFRLSANSLLLSGRAYLNADMWPEHFDVSGRVANADGSYVLLPVPGGKTRVESVALALSFDADEGEKWHGKFDVRNLETEGLSLERSQLISDGEIFGEVGTLGKITSDLTFRALGLELDDPALTAAIGPATEGRVTVSYEEGQPLRLTDMDIKSATYEFRGNAALTGLESDLEAEFDIAAEIDDISQFSLLAGRPIAGQAEATAKGSYATLTGAFDAVLTGLTRDLALGIEQFDTLAKGETVMRVTAKRDTEGTVLRGASLRNDALFVRGTGEIADGYFDGEFDANLVDLGLIVPDFPGPLTLKGYTTQSEEGVSVNLAATGPLDTNATVEGLATGPNANMAFSASLPEVGTLVANLTGGVNLEGALAKAGEKWQIDATSSGSLGVAANVSGLIDPEGDHDLALTGTAPLGLANRILRPRAISGIATLDLAMKGVPSLAAISGTISTNGATFTAPRLHAAIEDISGTVRLANSTATIDIGASPREGGRVTASGTVGFGTGFPANLAVVLNRAKIVDPLLYQTVLNGEIDVTGPLTGGALIAGTINVGRTEVTVPNTSIGGVTAIPDITQVGASGAVRRTLEFAGVETDPAAQTAAGPAYPLQIQINAEDRVFVRGRGLDAELGGSLQISGTTNNVVSAGSFGLIRGRINLLDKRFELTEGQIELQGSLDPYVRLVATTFTDGGSSSIIVEGFLSEPEIRFESSPEAPPDQVLTRLYYGEDASNISAFQALQLANAVAVLSGRGNDTVMGSIRKGLGVDDIEIINESDGETAVRAGKYLTDDLYSDITVRGDGKTEFSLNYDVTKKLSAKGKVISDGNSAIGLFYETDY</sequence>
<dbReference type="GO" id="GO:0009306">
    <property type="term" value="P:protein secretion"/>
    <property type="evidence" value="ECO:0007669"/>
    <property type="project" value="InterPro"/>
</dbReference>
<feature type="chain" id="PRO_5042032851" evidence="5">
    <location>
        <begin position="24"/>
        <end position="1154"/>
    </location>
</feature>
<dbReference type="AlphaFoldDB" id="A0AAE3J298"/>
<evidence type="ECO:0000313" key="8">
    <source>
        <dbReference type="Proteomes" id="UP001208041"/>
    </source>
</evidence>
<dbReference type="PANTHER" id="PTHR36985:SF1">
    <property type="entry name" value="TRANSLOCATION AND ASSEMBLY MODULE SUBUNIT TAMB"/>
    <property type="match status" value="1"/>
</dbReference>
<accession>A0AAE3J298</accession>
<protein>
    <submittedName>
        <fullName evidence="7">Translocation/assembly module TamB domain-containing protein</fullName>
    </submittedName>
</protein>
<feature type="signal peptide" evidence="5">
    <location>
        <begin position="1"/>
        <end position="23"/>
    </location>
</feature>
<dbReference type="Pfam" id="PF04357">
    <property type="entry name" value="TamB"/>
    <property type="match status" value="1"/>
</dbReference>
<evidence type="ECO:0000256" key="3">
    <source>
        <dbReference type="ARBA" id="ARBA00022989"/>
    </source>
</evidence>
<reference evidence="7" key="1">
    <citation type="submission" date="2022-10" db="EMBL/GenBank/DDBJ databases">
        <authorList>
            <person name="Yue Y."/>
        </authorList>
    </citation>
    <scope>NUCLEOTIDE SEQUENCE</scope>
    <source>
        <strain evidence="7">Z654</strain>
    </source>
</reference>